<evidence type="ECO:0000256" key="1">
    <source>
        <dbReference type="SAM" id="MobiDB-lite"/>
    </source>
</evidence>
<evidence type="ECO:0000313" key="3">
    <source>
        <dbReference type="Proteomes" id="UP000315783"/>
    </source>
</evidence>
<comment type="caution">
    <text evidence="2">The sequence shown here is derived from an EMBL/GenBank/DDBJ whole genome shotgun (WGS) entry which is preliminary data.</text>
</comment>
<dbReference type="Proteomes" id="UP000315783">
    <property type="component" value="Unassembled WGS sequence"/>
</dbReference>
<evidence type="ECO:0000313" key="2">
    <source>
        <dbReference type="EMBL" id="TQV92430.1"/>
    </source>
</evidence>
<gene>
    <name evidence="2" type="ORF">IF1G_08948</name>
</gene>
<proteinExistence type="predicted"/>
<feature type="region of interest" description="Disordered" evidence="1">
    <location>
        <begin position="69"/>
        <end position="91"/>
    </location>
</feature>
<sequence>MRKRQMVGLLYLHHPTLHRKDFQEGIISDSFIGFIAESGNVTLQKRRAVTEEGTECRVVVRRCPTVRRPGLSTLRPQGHESNTGSVVARRPPFGNGASGKSLVNPYSQMDSRCLWGRGHRNTISAQPTWISIGSFLGSGSGWTSKNKTNNVTRSA</sequence>
<protein>
    <submittedName>
        <fullName evidence="2">Uncharacterized protein</fullName>
    </submittedName>
</protein>
<dbReference type="AlphaFoldDB" id="A0A545USK7"/>
<dbReference type="EMBL" id="SPUK01000015">
    <property type="protein sequence ID" value="TQV92430.1"/>
    <property type="molecule type" value="Genomic_DNA"/>
</dbReference>
<reference evidence="2 3" key="1">
    <citation type="journal article" date="2019" name="Appl. Microbiol. Biotechnol.">
        <title>Genome sequence of Isaria javanica and comparative genome analysis insights into family S53 peptidase evolution in fungal entomopathogens.</title>
        <authorList>
            <person name="Lin R."/>
            <person name="Zhang X."/>
            <person name="Xin B."/>
            <person name="Zou M."/>
            <person name="Gao Y."/>
            <person name="Qin F."/>
            <person name="Hu Q."/>
            <person name="Xie B."/>
            <person name="Cheng X."/>
        </authorList>
    </citation>
    <scope>NUCLEOTIDE SEQUENCE [LARGE SCALE GENOMIC DNA]</scope>
    <source>
        <strain evidence="2 3">IJ1G</strain>
    </source>
</reference>
<accession>A0A545USK7</accession>
<name>A0A545USK7_9HYPO</name>
<organism evidence="2 3">
    <name type="scientific">Cordyceps javanica</name>
    <dbReference type="NCBI Taxonomy" id="43265"/>
    <lineage>
        <taxon>Eukaryota</taxon>
        <taxon>Fungi</taxon>
        <taxon>Dikarya</taxon>
        <taxon>Ascomycota</taxon>
        <taxon>Pezizomycotina</taxon>
        <taxon>Sordariomycetes</taxon>
        <taxon>Hypocreomycetidae</taxon>
        <taxon>Hypocreales</taxon>
        <taxon>Cordycipitaceae</taxon>
        <taxon>Cordyceps</taxon>
    </lineage>
</organism>
<keyword evidence="3" id="KW-1185">Reference proteome</keyword>